<protein>
    <recommendedName>
        <fullName evidence="4">Zinc finger, CCHC-type</fullName>
    </recommendedName>
</protein>
<sequence length="187" mass="21233">MNLSQEQSSVSVYFTKLKTVWEELNNYKPVCTCGKCTCGGVKALNAYSQMEYVMSFLMGLHDSFAQIRGQLLLIDPLPPINKVFSLVSQEERQRKVGIPLSDSTKTMAFATKPTVTKNSNLQSGSFNNGGHRGNNNSGGYRGQKKERPFCTYCQFHGHTIDRCYKLPTWLSTKTERYIFFSQQFSYC</sequence>
<keyword evidence="3" id="KW-1185">Reference proteome</keyword>
<organism evidence="2 3">
    <name type="scientific">Trema orientale</name>
    <name type="common">Charcoal tree</name>
    <name type="synonym">Celtis orientalis</name>
    <dbReference type="NCBI Taxonomy" id="63057"/>
    <lineage>
        <taxon>Eukaryota</taxon>
        <taxon>Viridiplantae</taxon>
        <taxon>Streptophyta</taxon>
        <taxon>Embryophyta</taxon>
        <taxon>Tracheophyta</taxon>
        <taxon>Spermatophyta</taxon>
        <taxon>Magnoliopsida</taxon>
        <taxon>eudicotyledons</taxon>
        <taxon>Gunneridae</taxon>
        <taxon>Pentapetalae</taxon>
        <taxon>rosids</taxon>
        <taxon>fabids</taxon>
        <taxon>Rosales</taxon>
        <taxon>Cannabaceae</taxon>
        <taxon>Trema</taxon>
    </lineage>
</organism>
<evidence type="ECO:0000313" key="2">
    <source>
        <dbReference type="EMBL" id="PON58064.1"/>
    </source>
</evidence>
<name>A0A2P5CAN6_TREOI</name>
<dbReference type="InParanoid" id="A0A2P5CAN6"/>
<feature type="compositionally biased region" description="Low complexity" evidence="1">
    <location>
        <begin position="123"/>
        <end position="138"/>
    </location>
</feature>
<dbReference type="EMBL" id="JXTC01000390">
    <property type="protein sequence ID" value="PON58064.1"/>
    <property type="molecule type" value="Genomic_DNA"/>
</dbReference>
<comment type="caution">
    <text evidence="2">The sequence shown here is derived from an EMBL/GenBank/DDBJ whole genome shotgun (WGS) entry which is preliminary data.</text>
</comment>
<gene>
    <name evidence="2" type="ORF">TorRG33x02_291990</name>
</gene>
<dbReference type="STRING" id="63057.A0A2P5CAN6"/>
<reference evidence="3" key="1">
    <citation type="submission" date="2016-06" db="EMBL/GenBank/DDBJ databases">
        <title>Parallel loss of symbiosis genes in relatives of nitrogen-fixing non-legume Parasponia.</title>
        <authorList>
            <person name="Van Velzen R."/>
            <person name="Holmer R."/>
            <person name="Bu F."/>
            <person name="Rutten L."/>
            <person name="Van Zeijl A."/>
            <person name="Liu W."/>
            <person name="Santuari L."/>
            <person name="Cao Q."/>
            <person name="Sharma T."/>
            <person name="Shen D."/>
            <person name="Roswanjaya Y."/>
            <person name="Wardhani T."/>
            <person name="Kalhor M.S."/>
            <person name="Jansen J."/>
            <person name="Van den Hoogen J."/>
            <person name="Gungor B."/>
            <person name="Hartog M."/>
            <person name="Hontelez J."/>
            <person name="Verver J."/>
            <person name="Yang W.-C."/>
            <person name="Schijlen E."/>
            <person name="Repin R."/>
            <person name="Schilthuizen M."/>
            <person name="Schranz E."/>
            <person name="Heidstra R."/>
            <person name="Miyata K."/>
            <person name="Fedorova E."/>
            <person name="Kohlen W."/>
            <person name="Bisseling T."/>
            <person name="Smit S."/>
            <person name="Geurts R."/>
        </authorList>
    </citation>
    <scope>NUCLEOTIDE SEQUENCE [LARGE SCALE GENOMIC DNA]</scope>
    <source>
        <strain evidence="3">cv. RG33-2</strain>
    </source>
</reference>
<evidence type="ECO:0000256" key="1">
    <source>
        <dbReference type="SAM" id="MobiDB-lite"/>
    </source>
</evidence>
<proteinExistence type="predicted"/>
<dbReference type="OrthoDB" id="1717805at2759"/>
<dbReference type="AlphaFoldDB" id="A0A2P5CAN6"/>
<evidence type="ECO:0008006" key="4">
    <source>
        <dbReference type="Google" id="ProtNLM"/>
    </source>
</evidence>
<dbReference type="Proteomes" id="UP000237000">
    <property type="component" value="Unassembled WGS sequence"/>
</dbReference>
<evidence type="ECO:0000313" key="3">
    <source>
        <dbReference type="Proteomes" id="UP000237000"/>
    </source>
</evidence>
<feature type="region of interest" description="Disordered" evidence="1">
    <location>
        <begin position="120"/>
        <end position="141"/>
    </location>
</feature>
<dbReference type="PANTHER" id="PTHR34222">
    <property type="entry name" value="GAG_PRE-INTEGRS DOMAIN-CONTAINING PROTEIN"/>
    <property type="match status" value="1"/>
</dbReference>
<accession>A0A2P5CAN6</accession>
<dbReference type="PANTHER" id="PTHR34222:SF99">
    <property type="entry name" value="PROTEIN, PUTATIVE-RELATED"/>
    <property type="match status" value="1"/>
</dbReference>